<dbReference type="GO" id="GO:0005935">
    <property type="term" value="C:cellular bud neck"/>
    <property type="evidence" value="ECO:0007669"/>
    <property type="project" value="UniProtKB-SubCell"/>
</dbReference>
<evidence type="ECO:0000256" key="13">
    <source>
        <dbReference type="SAM" id="MobiDB-lite"/>
    </source>
</evidence>
<feature type="region of interest" description="Disordered" evidence="13">
    <location>
        <begin position="32"/>
        <end position="56"/>
    </location>
</feature>
<keyword evidence="5" id="KW-0597">Phosphoprotein</keyword>
<dbReference type="Proteomes" id="UP000887226">
    <property type="component" value="Unassembled WGS sequence"/>
</dbReference>
<comment type="subcellular location">
    <subcellularLocation>
        <location evidence="1">Bud neck</location>
    </subcellularLocation>
</comment>
<evidence type="ECO:0000256" key="9">
    <source>
        <dbReference type="ARBA" id="ARBA00022840"/>
    </source>
</evidence>
<keyword evidence="8" id="KW-0418">Kinase</keyword>
<dbReference type="GO" id="GO:0035556">
    <property type="term" value="P:intracellular signal transduction"/>
    <property type="evidence" value="ECO:0007669"/>
    <property type="project" value="TreeGrafter"/>
</dbReference>
<keyword evidence="7 12" id="KW-0547">Nucleotide-binding</keyword>
<dbReference type="EMBL" id="MU253757">
    <property type="protein sequence ID" value="KAG9248051.1"/>
    <property type="molecule type" value="Genomic_DNA"/>
</dbReference>
<evidence type="ECO:0000256" key="3">
    <source>
        <dbReference type="ARBA" id="ARBA00012513"/>
    </source>
</evidence>
<evidence type="ECO:0000256" key="8">
    <source>
        <dbReference type="ARBA" id="ARBA00022777"/>
    </source>
</evidence>
<dbReference type="SMART" id="SM00220">
    <property type="entry name" value="S_TKc"/>
    <property type="match status" value="1"/>
</dbReference>
<comment type="catalytic activity">
    <reaction evidence="11">
        <text>L-seryl-[protein] + ATP = O-phospho-L-seryl-[protein] + ADP + H(+)</text>
        <dbReference type="Rhea" id="RHEA:17989"/>
        <dbReference type="Rhea" id="RHEA-COMP:9863"/>
        <dbReference type="Rhea" id="RHEA-COMP:11604"/>
        <dbReference type="ChEBI" id="CHEBI:15378"/>
        <dbReference type="ChEBI" id="CHEBI:29999"/>
        <dbReference type="ChEBI" id="CHEBI:30616"/>
        <dbReference type="ChEBI" id="CHEBI:83421"/>
        <dbReference type="ChEBI" id="CHEBI:456216"/>
        <dbReference type="EC" id="2.7.11.1"/>
    </reaction>
</comment>
<feature type="compositionally biased region" description="Polar residues" evidence="13">
    <location>
        <begin position="79"/>
        <end position="88"/>
    </location>
</feature>
<proteinExistence type="inferred from homology"/>
<dbReference type="SUPFAM" id="SSF56112">
    <property type="entry name" value="Protein kinase-like (PK-like)"/>
    <property type="match status" value="1"/>
</dbReference>
<evidence type="ECO:0000256" key="11">
    <source>
        <dbReference type="ARBA" id="ARBA00048679"/>
    </source>
</evidence>
<dbReference type="InterPro" id="IPR017441">
    <property type="entry name" value="Protein_kinase_ATP_BS"/>
</dbReference>
<comment type="catalytic activity">
    <reaction evidence="10">
        <text>L-threonyl-[protein] + ATP = O-phospho-L-threonyl-[protein] + ADP + H(+)</text>
        <dbReference type="Rhea" id="RHEA:46608"/>
        <dbReference type="Rhea" id="RHEA-COMP:11060"/>
        <dbReference type="Rhea" id="RHEA-COMP:11605"/>
        <dbReference type="ChEBI" id="CHEBI:15378"/>
        <dbReference type="ChEBI" id="CHEBI:30013"/>
        <dbReference type="ChEBI" id="CHEBI:30616"/>
        <dbReference type="ChEBI" id="CHEBI:61977"/>
        <dbReference type="ChEBI" id="CHEBI:456216"/>
        <dbReference type="EC" id="2.7.11.1"/>
    </reaction>
</comment>
<dbReference type="OrthoDB" id="504170at2759"/>
<organism evidence="15 16">
    <name type="scientific">Calycina marina</name>
    <dbReference type="NCBI Taxonomy" id="1763456"/>
    <lineage>
        <taxon>Eukaryota</taxon>
        <taxon>Fungi</taxon>
        <taxon>Dikarya</taxon>
        <taxon>Ascomycota</taxon>
        <taxon>Pezizomycotina</taxon>
        <taxon>Leotiomycetes</taxon>
        <taxon>Helotiales</taxon>
        <taxon>Pezizellaceae</taxon>
        <taxon>Calycina</taxon>
    </lineage>
</organism>
<dbReference type="GO" id="GO:0005940">
    <property type="term" value="C:septin ring"/>
    <property type="evidence" value="ECO:0007669"/>
    <property type="project" value="UniProtKB-ARBA"/>
</dbReference>
<dbReference type="PROSITE" id="PS00108">
    <property type="entry name" value="PROTEIN_KINASE_ST"/>
    <property type="match status" value="1"/>
</dbReference>
<feature type="compositionally biased region" description="Polar residues" evidence="13">
    <location>
        <begin position="703"/>
        <end position="716"/>
    </location>
</feature>
<keyword evidence="9 12" id="KW-0067">ATP-binding</keyword>
<feature type="region of interest" description="Disordered" evidence="13">
    <location>
        <begin position="689"/>
        <end position="716"/>
    </location>
</feature>
<evidence type="ECO:0000313" key="16">
    <source>
        <dbReference type="Proteomes" id="UP000887226"/>
    </source>
</evidence>
<feature type="domain" description="Protein kinase" evidence="14">
    <location>
        <begin position="130"/>
        <end position="411"/>
    </location>
</feature>
<dbReference type="InterPro" id="IPR008271">
    <property type="entry name" value="Ser/Thr_kinase_AS"/>
</dbReference>
<evidence type="ECO:0000256" key="2">
    <source>
        <dbReference type="ARBA" id="ARBA00010791"/>
    </source>
</evidence>
<evidence type="ECO:0000259" key="14">
    <source>
        <dbReference type="PROSITE" id="PS50011"/>
    </source>
</evidence>
<dbReference type="PROSITE" id="PS00107">
    <property type="entry name" value="PROTEIN_KINASE_ATP"/>
    <property type="match status" value="1"/>
</dbReference>
<dbReference type="Gene3D" id="3.30.310.220">
    <property type="entry name" value="Fungal kinase associated-1 domain"/>
    <property type="match status" value="1"/>
</dbReference>
<feature type="region of interest" description="Disordered" evidence="13">
    <location>
        <begin position="837"/>
        <end position="859"/>
    </location>
</feature>
<dbReference type="GO" id="GO:0005524">
    <property type="term" value="F:ATP binding"/>
    <property type="evidence" value="ECO:0007669"/>
    <property type="project" value="UniProtKB-UniRule"/>
</dbReference>
<evidence type="ECO:0000256" key="5">
    <source>
        <dbReference type="ARBA" id="ARBA00022553"/>
    </source>
</evidence>
<dbReference type="InterPro" id="IPR031850">
    <property type="entry name" value="Fungal_KA1_dom"/>
</dbReference>
<evidence type="ECO:0000256" key="6">
    <source>
        <dbReference type="ARBA" id="ARBA00022679"/>
    </source>
</evidence>
<dbReference type="EC" id="2.7.11.1" evidence="3"/>
<keyword evidence="4" id="KW-0723">Serine/threonine-protein kinase</keyword>
<dbReference type="Pfam" id="PF16797">
    <property type="entry name" value="Fungal_KA1"/>
    <property type="match status" value="1"/>
</dbReference>
<name>A0A9P7Z9Y0_9HELO</name>
<keyword evidence="6" id="KW-0808">Transferase</keyword>
<dbReference type="AlphaFoldDB" id="A0A9P7Z9Y0"/>
<feature type="region of interest" description="Disordered" evidence="13">
    <location>
        <begin position="79"/>
        <end position="117"/>
    </location>
</feature>
<feature type="compositionally biased region" description="Polar residues" evidence="13">
    <location>
        <begin position="32"/>
        <end position="47"/>
    </location>
</feature>
<accession>A0A9P7Z9Y0</accession>
<dbReference type="PROSITE" id="PS50011">
    <property type="entry name" value="PROTEIN_KINASE_DOM"/>
    <property type="match status" value="1"/>
</dbReference>
<dbReference type="Gene3D" id="1.10.510.10">
    <property type="entry name" value="Transferase(Phosphotransferase) domain 1"/>
    <property type="match status" value="1"/>
</dbReference>
<dbReference type="InterPro" id="IPR043024">
    <property type="entry name" value="KA1_sf_fungal"/>
</dbReference>
<evidence type="ECO:0000256" key="10">
    <source>
        <dbReference type="ARBA" id="ARBA00047899"/>
    </source>
</evidence>
<dbReference type="Pfam" id="PF00069">
    <property type="entry name" value="Pkinase"/>
    <property type="match status" value="1"/>
</dbReference>
<comment type="caution">
    <text evidence="15">The sequence shown here is derived from an EMBL/GenBank/DDBJ whole genome shotgun (WGS) entry which is preliminary data.</text>
</comment>
<dbReference type="GO" id="GO:0004674">
    <property type="term" value="F:protein serine/threonine kinase activity"/>
    <property type="evidence" value="ECO:0007669"/>
    <property type="project" value="UniProtKB-KW"/>
</dbReference>
<evidence type="ECO:0000256" key="7">
    <source>
        <dbReference type="ARBA" id="ARBA00022741"/>
    </source>
</evidence>
<dbReference type="PANTHER" id="PTHR24346">
    <property type="entry name" value="MAP/MICROTUBULE AFFINITY-REGULATING KINASE"/>
    <property type="match status" value="1"/>
</dbReference>
<dbReference type="InterPro" id="IPR011009">
    <property type="entry name" value="Kinase-like_dom_sf"/>
</dbReference>
<feature type="region of interest" description="Disordered" evidence="13">
    <location>
        <begin position="1008"/>
        <end position="1050"/>
    </location>
</feature>
<dbReference type="PANTHER" id="PTHR24346:SF110">
    <property type="entry name" value="NON-SPECIFIC SERINE_THREONINE PROTEIN KINASE"/>
    <property type="match status" value="1"/>
</dbReference>
<gene>
    <name evidence="15" type="ORF">BJ878DRAFT_476836</name>
</gene>
<feature type="compositionally biased region" description="Polar residues" evidence="13">
    <location>
        <begin position="965"/>
        <end position="982"/>
    </location>
</feature>
<dbReference type="InterPro" id="IPR000719">
    <property type="entry name" value="Prot_kinase_dom"/>
</dbReference>
<feature type="binding site" evidence="12">
    <location>
        <position position="159"/>
    </location>
    <ligand>
        <name>ATP</name>
        <dbReference type="ChEBI" id="CHEBI:30616"/>
    </ligand>
</feature>
<evidence type="ECO:0000256" key="1">
    <source>
        <dbReference type="ARBA" id="ARBA00004266"/>
    </source>
</evidence>
<feature type="region of interest" description="Disordered" evidence="13">
    <location>
        <begin position="871"/>
        <end position="994"/>
    </location>
</feature>
<evidence type="ECO:0000256" key="4">
    <source>
        <dbReference type="ARBA" id="ARBA00022527"/>
    </source>
</evidence>
<dbReference type="FunFam" id="1.10.510.10:FF:000394">
    <property type="entry name" value="Serine/threonine-protein kinase HSL1"/>
    <property type="match status" value="1"/>
</dbReference>
<feature type="region of interest" description="Disordered" evidence="13">
    <location>
        <begin position="747"/>
        <end position="798"/>
    </location>
</feature>
<feature type="compositionally biased region" description="Polar residues" evidence="13">
    <location>
        <begin position="106"/>
        <end position="117"/>
    </location>
</feature>
<keyword evidence="16" id="KW-1185">Reference proteome</keyword>
<evidence type="ECO:0000256" key="12">
    <source>
        <dbReference type="PROSITE-ProRule" id="PRU10141"/>
    </source>
</evidence>
<sequence length="1267" mass="142741">MSSRNDQQPPRPPTRLKYSTALTKAGEATRLVNNSQQTQARPSTKSFQIPHHHKRLKHDGQLQDIGYFPVSTVSQSDFDQMKQAQRSGSPGPIHQRLSAISKDSNRNSQISTVSTNASDGQRIKARIGPWKLGKTLGKGATARVRLARHAFTGQQAAIKIVQKKNAQMSQAGSLPDLDSADAGLRDKDDGVKRMPIGIEREVAIMKLIQHPNIMKLYDIWENRTEIYLVLEYVDNGELFEHITKKGRLHEEEAIRYFRQMLSAVGYCHSFNICHRDLKPENILLTNDLTIKIADFGMAALHQGPEYKLKTSCGSPHYAAPELIKGALYRGDKVDIWSMGVILYATLAGRLPFDVDGNDRDFLSLLLGKIKLGNFEMQPEFSPEAQNLIWRILQVDPRNRINMKQIWMHPLIRKYDYLDDYGAGSFPLSPSIKSCGRPVVRKSDVNKDLLRQLRSMWHRLSENDLMEALLSEKPNEQKLFYSLLSKYRDAQLEDYVPDVVYSTSDYHHVRPVAMTKTYSTYNFTQPKITGHGLQISRFTVISNVAETEQSYDPFKALRSQHLNHTRTGERPKATIHRARPNEERRRAMITTTQHQERNSELSIRLTGNSVGGIQRQLASHRSYASRSSLASSIRSGGSGSYHRVNSGYKRGISFTRLRRPASSHPGLRRGYYSNFTEVIDNDGDTLRPVGKTSTKYIRSRKSHLSSGPLSSVAETKQGRTSLICSDDVSQLSSSLAKDCDEAFNRLGTVEENPRRHSVPMTPSRKMPQSSLEVPSKKLKRASLDDRPLPRPPAQSDDLKHELLEARKQAELRRASGGSDSPTYLNRMVSHINCLIQPASTPSSEHRSFSAPVDPQAVRPNKPLPSIFEARKEEKLPPPCTAPSSGVGHRSTRPTTQNTRIASAPEPRDTRATIRVVQADSPAKVPAPLTIRKKSSPRSAMPVTRHNDPDKSTYGSRKAHAGCDARQQYQFDTKSDTSQTNAGYSHSYDDSVNDSNVGTVIKKKSTWFKRNSKSGNEHDWKMSGGASQPLHSQNSSTDTTNRTPSIPPASVPQKKKFSFVRLFKKRSSHSDMMHLGNESFDVRPESDSDAELFDDDRCLTNSRRVSSNEDTKTRQIAPQRNWIAKLFNVKPVSKMMCLTVPKSRARGEVVRILREWKRYGIREVQLDKARSLVFARVASNNFLNMKEVSFAAEFMAVIHHGNKGHLCIARLTQERGAASSFDKVYATLDKFLRARGMLVSDERKVRMMIKTLQLAEKDGRMPSAQPERY</sequence>
<comment type="similarity">
    <text evidence="2">Belongs to the protein kinase superfamily. CAMK Ser/Thr protein kinase family. NIM1 subfamily.</text>
</comment>
<feature type="compositionally biased region" description="Polar residues" evidence="13">
    <location>
        <begin position="1023"/>
        <end position="1042"/>
    </location>
</feature>
<reference evidence="15" key="1">
    <citation type="journal article" date="2021" name="IMA Fungus">
        <title>Genomic characterization of three marine fungi, including Emericellopsis atlantica sp. nov. with signatures of a generalist lifestyle and marine biomass degradation.</title>
        <authorList>
            <person name="Hagestad O.C."/>
            <person name="Hou L."/>
            <person name="Andersen J.H."/>
            <person name="Hansen E.H."/>
            <person name="Altermark B."/>
            <person name="Li C."/>
            <person name="Kuhnert E."/>
            <person name="Cox R.J."/>
            <person name="Crous P.W."/>
            <person name="Spatafora J.W."/>
            <person name="Lail K."/>
            <person name="Amirebrahimi M."/>
            <person name="Lipzen A."/>
            <person name="Pangilinan J."/>
            <person name="Andreopoulos W."/>
            <person name="Hayes R.D."/>
            <person name="Ng V."/>
            <person name="Grigoriev I.V."/>
            <person name="Jackson S.A."/>
            <person name="Sutton T.D.S."/>
            <person name="Dobson A.D.W."/>
            <person name="Rama T."/>
        </authorList>
    </citation>
    <scope>NUCLEOTIDE SEQUENCE</scope>
    <source>
        <strain evidence="15">TRa3180A</strain>
    </source>
</reference>
<protein>
    <recommendedName>
        <fullName evidence="3">non-specific serine/threonine protein kinase</fullName>
        <ecNumber evidence="3">2.7.11.1</ecNumber>
    </recommendedName>
</protein>
<evidence type="ECO:0000313" key="15">
    <source>
        <dbReference type="EMBL" id="KAG9248051.1"/>
    </source>
</evidence>